<protein>
    <submittedName>
        <fullName evidence="6">Uncharacterized protein</fullName>
    </submittedName>
</protein>
<comment type="caution">
    <text evidence="6">The sequence shown here is derived from an EMBL/GenBank/DDBJ whole genome shotgun (WGS) entry which is preliminary data.</text>
</comment>
<evidence type="ECO:0000256" key="1">
    <source>
        <dbReference type="ARBA" id="ARBA00001966"/>
    </source>
</evidence>
<evidence type="ECO:0000256" key="3">
    <source>
        <dbReference type="ARBA" id="ARBA00022723"/>
    </source>
</evidence>
<reference evidence="6 7" key="1">
    <citation type="journal article" date="2013" name="Genome Announc.">
        <title>Draft Genome Sequence for Caulobacter sp. Strain OR37, a Bacterium Tolerant to Heavy Metals.</title>
        <authorList>
            <person name="Utturkar S.M."/>
            <person name="Bollmann A."/>
            <person name="Brzoska R.M."/>
            <person name="Klingeman D.M."/>
            <person name="Epstein S.E."/>
            <person name="Palumbo A.V."/>
            <person name="Brown S.D."/>
        </authorList>
    </citation>
    <scope>NUCLEOTIDE SEQUENCE [LARGE SCALE GENOMIC DNA]</scope>
    <source>
        <strain evidence="6 7">OR37</strain>
    </source>
</reference>
<dbReference type="SFLD" id="SFLDS00029">
    <property type="entry name" value="Radical_SAM"/>
    <property type="match status" value="1"/>
</dbReference>
<dbReference type="SUPFAM" id="SSF53448">
    <property type="entry name" value="Nucleotide-diphospho-sugar transferases"/>
    <property type="match status" value="1"/>
</dbReference>
<organism evidence="6 7">
    <name type="scientific">Caulobacter vibrioides OR37</name>
    <dbReference type="NCBI Taxonomy" id="1292034"/>
    <lineage>
        <taxon>Bacteria</taxon>
        <taxon>Pseudomonadati</taxon>
        <taxon>Pseudomonadota</taxon>
        <taxon>Alphaproteobacteria</taxon>
        <taxon>Caulobacterales</taxon>
        <taxon>Caulobacteraceae</taxon>
        <taxon>Caulobacter</taxon>
    </lineage>
</organism>
<dbReference type="GO" id="GO:0003824">
    <property type="term" value="F:catalytic activity"/>
    <property type="evidence" value="ECO:0007669"/>
    <property type="project" value="InterPro"/>
</dbReference>
<keyword evidence="7" id="KW-1185">Reference proteome</keyword>
<dbReference type="InterPro" id="IPR029044">
    <property type="entry name" value="Nucleotide-diphossugar_trans"/>
</dbReference>
<keyword evidence="2" id="KW-0949">S-adenosyl-L-methionine</keyword>
<evidence type="ECO:0000256" key="2">
    <source>
        <dbReference type="ARBA" id="ARBA00022691"/>
    </source>
</evidence>
<dbReference type="Gene3D" id="3.20.20.70">
    <property type="entry name" value="Aldolase class I"/>
    <property type="match status" value="1"/>
</dbReference>
<evidence type="ECO:0000313" key="6">
    <source>
        <dbReference type="EMBL" id="ENZ83861.1"/>
    </source>
</evidence>
<dbReference type="eggNOG" id="COG0535">
    <property type="taxonomic scope" value="Bacteria"/>
</dbReference>
<keyword evidence="4" id="KW-0408">Iron</keyword>
<dbReference type="OrthoDB" id="9810775at2"/>
<accession>R0D5M5</accession>
<evidence type="ECO:0000313" key="7">
    <source>
        <dbReference type="Proteomes" id="UP000013063"/>
    </source>
</evidence>
<name>R0D5M5_CAUVI</name>
<comment type="cofactor">
    <cofactor evidence="1">
        <name>[4Fe-4S] cluster</name>
        <dbReference type="ChEBI" id="CHEBI:49883"/>
    </cofactor>
</comment>
<proteinExistence type="predicted"/>
<dbReference type="PATRIC" id="fig|1292034.3.peg.365"/>
<dbReference type="AlphaFoldDB" id="R0D5M5"/>
<gene>
    <name evidence="6" type="ORF">OR37_00369</name>
</gene>
<dbReference type="InterPro" id="IPR007197">
    <property type="entry name" value="rSAM"/>
</dbReference>
<dbReference type="GO" id="GO:0051536">
    <property type="term" value="F:iron-sulfur cluster binding"/>
    <property type="evidence" value="ECO:0007669"/>
    <property type="project" value="UniProtKB-KW"/>
</dbReference>
<dbReference type="RefSeq" id="WP_004615437.1">
    <property type="nucleotide sequence ID" value="NZ_APMP01000001.1"/>
</dbReference>
<dbReference type="Proteomes" id="UP000013063">
    <property type="component" value="Unassembled WGS sequence"/>
</dbReference>
<dbReference type="InterPro" id="IPR058240">
    <property type="entry name" value="rSAM_sf"/>
</dbReference>
<evidence type="ECO:0000256" key="4">
    <source>
        <dbReference type="ARBA" id="ARBA00023004"/>
    </source>
</evidence>
<dbReference type="STRING" id="1292034.OR37_00369"/>
<evidence type="ECO:0000256" key="5">
    <source>
        <dbReference type="ARBA" id="ARBA00023014"/>
    </source>
</evidence>
<sequence>MRSPAEMDIVQIDISTKCHLACSNCTRLIPHQTQRSDMPVETFERAVRSMEGWNAPNKLIGVIAGEPTLHGNFERISRRFAELWGGENTNNGKFPIKDFNDFATQRLFDRSNGRGLWTSLGNGFYRHYETIMEVYSHFNTNTHETAGQHQALLITRKDYTGATGMSDAEWEYNRDNCWVQKLWSATINDKGAYFCEVAGAIDRLYFDGKHAWPVEHGWWQRTPSDFKDQLELCNYCALAQPGPSQLDLLDRDIISAEHKQILKKLGSPAIRKRAYEMFDPELHMQKRQVETRDNYVGDASSGRRVGIGHNSTKPRRVVCVMTSVGYGDDLALTLPPNMREFDEVIVVTTNDDARTQEVVAANGATLVISDRCFEDDHAFNKGKMLNDGLKVLKDADWIVFTDADIIMHEGFYEIFMSHSWNPGCLYFTTRIDSQKVEGKTSETTNSQPNGYFQLFNAKALAIRDSWPNIVNENFCSAGSVDSWFYQQWRDDQLIGITDIPVQHIASERLGENWNGKQAKPKKWRQFGILTVNGITPLMPATEVPETVRLTDTRFGETLTVHRDEIPAHVQFSPNGGLIFKGKDIGRMHIHVAYWAD</sequence>
<dbReference type="GO" id="GO:0046872">
    <property type="term" value="F:metal ion binding"/>
    <property type="evidence" value="ECO:0007669"/>
    <property type="project" value="UniProtKB-KW"/>
</dbReference>
<dbReference type="InterPro" id="IPR013785">
    <property type="entry name" value="Aldolase_TIM"/>
</dbReference>
<keyword evidence="3" id="KW-0479">Metal-binding</keyword>
<dbReference type="SUPFAM" id="SSF102114">
    <property type="entry name" value="Radical SAM enzymes"/>
    <property type="match status" value="1"/>
</dbReference>
<dbReference type="CDD" id="cd00761">
    <property type="entry name" value="Glyco_tranf_GTA_type"/>
    <property type="match status" value="1"/>
</dbReference>
<dbReference type="Gene3D" id="3.90.550.10">
    <property type="entry name" value="Spore Coat Polysaccharide Biosynthesis Protein SpsA, Chain A"/>
    <property type="match status" value="1"/>
</dbReference>
<keyword evidence="5" id="KW-0411">Iron-sulfur</keyword>
<dbReference type="EMBL" id="APMP01000001">
    <property type="protein sequence ID" value="ENZ83861.1"/>
    <property type="molecule type" value="Genomic_DNA"/>
</dbReference>